<sequence length="450" mass="49578">MTALAIVAREMGIAVSGSDISEEFPTDATLKRFHIPYATGFSELNIAAGTDLIIYTGAHQGSKNPEVFAAKMRNIPVMPHGRALGLFMEGSRGISVAGSHGKTTTSAMVATVLVKSGRDPSYAIGCGEILGLGTSGHAGKGEFFVAEADEYMTEPGADATPRFLWQKPELLIITNIDFDHPDAYADLNAVKQAFLTFINGLAVNATIVLNQDDPPSASLLPLIKHKVVTYGLKKTAQFQLVNLMFHEGRTNFSVKFPDTKVHEFELVVPGAHNAVNATAVIAGLTNLQISLEEIKNRLAAFRGTRRRFELILEKDGKLMFDDYAHHPKEIRATLNSCRDWYGKRRLIVIFQPHTYSRTLALLPEFAESFTQADTVLVTEIYASQRETKRGDVSGRHLTEAIKKHQEEVYFVPQKSDVLEYVRSNVRPGDLIMTMGAGNIYNWIPEIAALL</sequence>
<dbReference type="Gene3D" id="3.40.50.720">
    <property type="entry name" value="NAD(P)-binding Rossmann-like Domain"/>
    <property type="match status" value="1"/>
</dbReference>
<evidence type="ECO:0000256" key="14">
    <source>
        <dbReference type="NCBIfam" id="TIGR01082"/>
    </source>
</evidence>
<dbReference type="GO" id="GO:0005524">
    <property type="term" value="F:ATP binding"/>
    <property type="evidence" value="ECO:0007669"/>
    <property type="project" value="UniProtKB-KW"/>
</dbReference>
<evidence type="ECO:0000256" key="6">
    <source>
        <dbReference type="ARBA" id="ARBA00022618"/>
    </source>
</evidence>
<dbReference type="InterPro" id="IPR000713">
    <property type="entry name" value="Mur_ligase_N"/>
</dbReference>
<dbReference type="GO" id="GO:0009252">
    <property type="term" value="P:peptidoglycan biosynthetic process"/>
    <property type="evidence" value="ECO:0007669"/>
    <property type="project" value="UniProtKB-UniRule"/>
</dbReference>
<dbReference type="InterPro" id="IPR005758">
    <property type="entry name" value="UDP-N-AcMur_Ala_ligase_MurC"/>
</dbReference>
<dbReference type="AlphaFoldDB" id="A0A0G1CHA7"/>
<keyword evidence="11" id="KW-0131">Cell cycle</keyword>
<evidence type="ECO:0000259" key="17">
    <source>
        <dbReference type="Pfam" id="PF08245"/>
    </source>
</evidence>
<protein>
    <recommendedName>
        <fullName evidence="3 14">UDP-N-acetylmuramate--L-alanine ligase</fullName>
        <ecNumber evidence="3 14">6.3.2.8</ecNumber>
    </recommendedName>
</protein>
<dbReference type="Proteomes" id="UP000034543">
    <property type="component" value="Unassembled WGS sequence"/>
</dbReference>
<feature type="domain" description="Mur ligase C-terminal" evidence="16">
    <location>
        <begin position="306"/>
        <end position="437"/>
    </location>
</feature>
<accession>A0A0G1CHA7</accession>
<evidence type="ECO:0000256" key="7">
    <source>
        <dbReference type="ARBA" id="ARBA00022741"/>
    </source>
</evidence>
<dbReference type="Pfam" id="PF08245">
    <property type="entry name" value="Mur_ligase_M"/>
    <property type="match status" value="1"/>
</dbReference>
<dbReference type="EMBL" id="LCFB01000010">
    <property type="protein sequence ID" value="KKS85165.1"/>
    <property type="molecule type" value="Genomic_DNA"/>
</dbReference>
<keyword evidence="7" id="KW-0547">Nucleotide-binding</keyword>
<reference evidence="18 19" key="1">
    <citation type="journal article" date="2015" name="Nature">
        <title>rRNA introns, odd ribosomes, and small enigmatic genomes across a large radiation of phyla.</title>
        <authorList>
            <person name="Brown C.T."/>
            <person name="Hug L.A."/>
            <person name="Thomas B.C."/>
            <person name="Sharon I."/>
            <person name="Castelle C.J."/>
            <person name="Singh A."/>
            <person name="Wilkins M.J."/>
            <person name="Williams K.H."/>
            <person name="Banfield J.F."/>
        </authorList>
    </citation>
    <scope>NUCLEOTIDE SEQUENCE [LARGE SCALE GENOMIC DNA]</scope>
</reference>
<dbReference type="InterPro" id="IPR036565">
    <property type="entry name" value="Mur-like_cat_sf"/>
</dbReference>
<dbReference type="InterPro" id="IPR004101">
    <property type="entry name" value="Mur_ligase_C"/>
</dbReference>
<evidence type="ECO:0000256" key="3">
    <source>
        <dbReference type="ARBA" id="ARBA00012211"/>
    </source>
</evidence>
<dbReference type="InterPro" id="IPR013221">
    <property type="entry name" value="Mur_ligase_cen"/>
</dbReference>
<name>A0A0G1CHA7_9BACT</name>
<dbReference type="SUPFAM" id="SSF53623">
    <property type="entry name" value="MurD-like peptide ligases, catalytic domain"/>
    <property type="match status" value="1"/>
</dbReference>
<dbReference type="Gene3D" id="3.40.1190.10">
    <property type="entry name" value="Mur-like, catalytic domain"/>
    <property type="match status" value="1"/>
</dbReference>
<keyword evidence="4" id="KW-0963">Cytoplasm</keyword>
<comment type="subcellular location">
    <subcellularLocation>
        <location evidence="1">Cytoplasm</location>
    </subcellularLocation>
</comment>
<organism evidence="18 19">
    <name type="scientific">Candidatus Gottesmanbacteria bacterium GW2011_GWA1_43_11</name>
    <dbReference type="NCBI Taxonomy" id="1618436"/>
    <lineage>
        <taxon>Bacteria</taxon>
        <taxon>Candidatus Gottesmaniibacteriota</taxon>
    </lineage>
</organism>
<dbReference type="STRING" id="1618436.UV59_C0010G0036"/>
<dbReference type="PANTHER" id="PTHR43445:SF3">
    <property type="entry name" value="UDP-N-ACETYLMURAMATE--L-ALANINE LIGASE"/>
    <property type="match status" value="1"/>
</dbReference>
<dbReference type="GO" id="GO:0008360">
    <property type="term" value="P:regulation of cell shape"/>
    <property type="evidence" value="ECO:0007669"/>
    <property type="project" value="UniProtKB-KW"/>
</dbReference>
<dbReference type="GO" id="GO:0008763">
    <property type="term" value="F:UDP-N-acetylmuramate-L-alanine ligase activity"/>
    <property type="evidence" value="ECO:0007669"/>
    <property type="project" value="UniProtKB-UniRule"/>
</dbReference>
<feature type="domain" description="Mur ligase N-terminal catalytic" evidence="15">
    <location>
        <begin position="1"/>
        <end position="90"/>
    </location>
</feature>
<keyword evidence="8" id="KW-0067">ATP-binding</keyword>
<dbReference type="InterPro" id="IPR036615">
    <property type="entry name" value="Mur_ligase_C_dom_sf"/>
</dbReference>
<comment type="catalytic activity">
    <reaction evidence="13">
        <text>UDP-N-acetyl-alpha-D-muramate + L-alanine + ATP = UDP-N-acetyl-alpha-D-muramoyl-L-alanine + ADP + phosphate + H(+)</text>
        <dbReference type="Rhea" id="RHEA:23372"/>
        <dbReference type="ChEBI" id="CHEBI:15378"/>
        <dbReference type="ChEBI" id="CHEBI:30616"/>
        <dbReference type="ChEBI" id="CHEBI:43474"/>
        <dbReference type="ChEBI" id="CHEBI:57972"/>
        <dbReference type="ChEBI" id="CHEBI:70757"/>
        <dbReference type="ChEBI" id="CHEBI:83898"/>
        <dbReference type="ChEBI" id="CHEBI:456216"/>
        <dbReference type="EC" id="6.3.2.8"/>
    </reaction>
</comment>
<evidence type="ECO:0000256" key="9">
    <source>
        <dbReference type="ARBA" id="ARBA00022960"/>
    </source>
</evidence>
<dbReference type="Pfam" id="PF02875">
    <property type="entry name" value="Mur_ligase_C"/>
    <property type="match status" value="1"/>
</dbReference>
<feature type="domain" description="Mur ligase central" evidence="17">
    <location>
        <begin position="96"/>
        <end position="282"/>
    </location>
</feature>
<dbReference type="SUPFAM" id="SSF53244">
    <property type="entry name" value="MurD-like peptide ligases, peptide-binding domain"/>
    <property type="match status" value="1"/>
</dbReference>
<keyword evidence="12" id="KW-0961">Cell wall biogenesis/degradation</keyword>
<dbReference type="SUPFAM" id="SSF51984">
    <property type="entry name" value="MurCD N-terminal domain"/>
    <property type="match status" value="1"/>
</dbReference>
<dbReference type="PATRIC" id="fig|1618436.3.peg.591"/>
<dbReference type="Gene3D" id="3.90.190.20">
    <property type="entry name" value="Mur ligase, C-terminal domain"/>
    <property type="match status" value="1"/>
</dbReference>
<proteinExistence type="predicted"/>
<evidence type="ECO:0000256" key="13">
    <source>
        <dbReference type="ARBA" id="ARBA00047833"/>
    </source>
</evidence>
<dbReference type="UniPathway" id="UPA00219"/>
<keyword evidence="9" id="KW-0133">Cell shape</keyword>
<evidence type="ECO:0000256" key="1">
    <source>
        <dbReference type="ARBA" id="ARBA00004496"/>
    </source>
</evidence>
<evidence type="ECO:0000259" key="15">
    <source>
        <dbReference type="Pfam" id="PF01225"/>
    </source>
</evidence>
<evidence type="ECO:0000256" key="11">
    <source>
        <dbReference type="ARBA" id="ARBA00023306"/>
    </source>
</evidence>
<evidence type="ECO:0000256" key="12">
    <source>
        <dbReference type="ARBA" id="ARBA00023316"/>
    </source>
</evidence>
<dbReference type="GO" id="GO:0051301">
    <property type="term" value="P:cell division"/>
    <property type="evidence" value="ECO:0007669"/>
    <property type="project" value="UniProtKB-KW"/>
</dbReference>
<dbReference type="NCBIfam" id="TIGR01082">
    <property type="entry name" value="murC"/>
    <property type="match status" value="1"/>
</dbReference>
<keyword evidence="6" id="KW-0132">Cell division</keyword>
<evidence type="ECO:0000256" key="8">
    <source>
        <dbReference type="ARBA" id="ARBA00022840"/>
    </source>
</evidence>
<dbReference type="GO" id="GO:0071555">
    <property type="term" value="P:cell wall organization"/>
    <property type="evidence" value="ECO:0007669"/>
    <property type="project" value="UniProtKB-KW"/>
</dbReference>
<gene>
    <name evidence="18" type="ORF">UV59_C0010G0036</name>
</gene>
<evidence type="ECO:0000256" key="2">
    <source>
        <dbReference type="ARBA" id="ARBA00004752"/>
    </source>
</evidence>
<keyword evidence="10" id="KW-0573">Peptidoglycan synthesis</keyword>
<dbReference type="GO" id="GO:0005737">
    <property type="term" value="C:cytoplasm"/>
    <property type="evidence" value="ECO:0007669"/>
    <property type="project" value="UniProtKB-SubCell"/>
</dbReference>
<dbReference type="PANTHER" id="PTHR43445">
    <property type="entry name" value="UDP-N-ACETYLMURAMATE--L-ALANINE LIGASE-RELATED"/>
    <property type="match status" value="1"/>
</dbReference>
<evidence type="ECO:0000256" key="4">
    <source>
        <dbReference type="ARBA" id="ARBA00022490"/>
    </source>
</evidence>
<dbReference type="InterPro" id="IPR050061">
    <property type="entry name" value="MurCDEF_pg_biosynth"/>
</dbReference>
<dbReference type="Pfam" id="PF01225">
    <property type="entry name" value="Mur_ligase"/>
    <property type="match status" value="1"/>
</dbReference>
<evidence type="ECO:0000259" key="16">
    <source>
        <dbReference type="Pfam" id="PF02875"/>
    </source>
</evidence>
<keyword evidence="5 18" id="KW-0436">Ligase</keyword>
<evidence type="ECO:0000256" key="5">
    <source>
        <dbReference type="ARBA" id="ARBA00022598"/>
    </source>
</evidence>
<comment type="pathway">
    <text evidence="2">Cell wall biogenesis; peptidoglycan biosynthesis.</text>
</comment>
<evidence type="ECO:0000313" key="18">
    <source>
        <dbReference type="EMBL" id="KKS85165.1"/>
    </source>
</evidence>
<evidence type="ECO:0000313" key="19">
    <source>
        <dbReference type="Proteomes" id="UP000034543"/>
    </source>
</evidence>
<comment type="caution">
    <text evidence="18">The sequence shown here is derived from an EMBL/GenBank/DDBJ whole genome shotgun (WGS) entry which is preliminary data.</text>
</comment>
<evidence type="ECO:0000256" key="10">
    <source>
        <dbReference type="ARBA" id="ARBA00022984"/>
    </source>
</evidence>
<dbReference type="EC" id="6.3.2.8" evidence="3 14"/>